<dbReference type="AlphaFoldDB" id="A0A6J5FDI9"/>
<proteinExistence type="predicted"/>
<gene>
    <name evidence="2" type="ORF">LMG29542_08728</name>
</gene>
<evidence type="ECO:0000313" key="3">
    <source>
        <dbReference type="Proteomes" id="UP000494363"/>
    </source>
</evidence>
<dbReference type="EMBL" id="CADIKH010000452">
    <property type="protein sequence ID" value="CAB3775346.1"/>
    <property type="molecule type" value="Genomic_DNA"/>
</dbReference>
<accession>A0A6J5FDI9</accession>
<reference evidence="2 3" key="1">
    <citation type="submission" date="2020-04" db="EMBL/GenBank/DDBJ databases">
        <authorList>
            <person name="De Canck E."/>
        </authorList>
    </citation>
    <scope>NUCLEOTIDE SEQUENCE [LARGE SCALE GENOMIC DNA]</scope>
    <source>
        <strain evidence="2 3">LMG 29542</strain>
    </source>
</reference>
<name>A0A6J5FDI9_9BURK</name>
<dbReference type="Proteomes" id="UP000494363">
    <property type="component" value="Unassembled WGS sequence"/>
</dbReference>
<evidence type="ECO:0000256" key="1">
    <source>
        <dbReference type="SAM" id="MobiDB-lite"/>
    </source>
</evidence>
<feature type="compositionally biased region" description="Low complexity" evidence="1">
    <location>
        <begin position="168"/>
        <end position="180"/>
    </location>
</feature>
<organism evidence="2 3">
    <name type="scientific">Paraburkholderia humisilvae</name>
    <dbReference type="NCBI Taxonomy" id="627669"/>
    <lineage>
        <taxon>Bacteria</taxon>
        <taxon>Pseudomonadati</taxon>
        <taxon>Pseudomonadota</taxon>
        <taxon>Betaproteobacteria</taxon>
        <taxon>Burkholderiales</taxon>
        <taxon>Burkholderiaceae</taxon>
        <taxon>Paraburkholderia</taxon>
    </lineage>
</organism>
<feature type="region of interest" description="Disordered" evidence="1">
    <location>
        <begin position="27"/>
        <end position="188"/>
    </location>
</feature>
<keyword evidence="3" id="KW-1185">Reference proteome</keyword>
<protein>
    <submittedName>
        <fullName evidence="2">Uncharacterized protein</fullName>
    </submittedName>
</protein>
<sequence length="188" mass="19317">MSERTVHGALRDCCLGEGQPAVDALERSGCHGSAAPHGKAAVHAPAPRGPSQPVPCLPGPPSGFEVQRQRVSQNAACRPDPRARYPPHPLTTGASDGVQAPHLSDPEHSGPAATGPPGFPDGLSAPVHCQWHPPDSIPHTRHSTRPRLWPPGTASLQSARNAPAFADPAMSRPPSGASPPAACPPVPA</sequence>
<evidence type="ECO:0000313" key="2">
    <source>
        <dbReference type="EMBL" id="CAB3775346.1"/>
    </source>
</evidence>
<feature type="compositionally biased region" description="Pro residues" evidence="1">
    <location>
        <begin position="47"/>
        <end position="61"/>
    </location>
</feature>